<organism evidence="1 2">
    <name type="scientific">Rhodococcus sacchari</name>
    <dbReference type="NCBI Taxonomy" id="2962047"/>
    <lineage>
        <taxon>Bacteria</taxon>
        <taxon>Bacillati</taxon>
        <taxon>Actinomycetota</taxon>
        <taxon>Actinomycetes</taxon>
        <taxon>Mycobacteriales</taxon>
        <taxon>Nocardiaceae</taxon>
        <taxon>Rhodococcus</taxon>
    </lineage>
</organism>
<sequence>MTPWTDRPICAFDLETTDRDPRTARIVTACVVTFDGERTDTRSWLVDPGIDIPEETTAIHGVTTARARAEGLDYREGYRQIRQAVCEAWARGHIVVAFNASYDLTVLDAEGRRLGWDALEIGTVVDPYVIDRELDRYRSGRRTLQAVCEVYGVPLTDPHQAEADALAAGLLTRALVARYPQLAELDIMADQAAWHAERQRSFAEYLRGLGRDADDVDDSWPVRRPAPVGTEVLERPVTETRFRRLLRVVRKFFGLPSRSTDPENHSTDQGSRP</sequence>
<dbReference type="Proteomes" id="UP001156484">
    <property type="component" value="Chromosome"/>
</dbReference>
<gene>
    <name evidence="1" type="ORF">OED52_18665</name>
</gene>
<evidence type="ECO:0000313" key="2">
    <source>
        <dbReference type="Proteomes" id="UP001156484"/>
    </source>
</evidence>
<evidence type="ECO:0000313" key="1">
    <source>
        <dbReference type="EMBL" id="UYP18637.1"/>
    </source>
</evidence>
<proteinExistence type="predicted"/>
<protein>
    <submittedName>
        <fullName evidence="1">3'-5' exonuclease</fullName>
    </submittedName>
</protein>
<keyword evidence="1" id="KW-0378">Hydrolase</keyword>
<keyword evidence="2" id="KW-1185">Reference proteome</keyword>
<keyword evidence="1" id="KW-0540">Nuclease</keyword>
<keyword evidence="1" id="KW-0269">Exonuclease</keyword>
<reference evidence="1" key="1">
    <citation type="submission" date="2022-10" db="EMBL/GenBank/DDBJ databases">
        <title>Rhodococcus ferula Z13 complete genome.</title>
        <authorList>
            <person name="Long X."/>
            <person name="Zang M."/>
        </authorList>
    </citation>
    <scope>NUCLEOTIDE SEQUENCE</scope>
    <source>
        <strain evidence="1">Z13</strain>
    </source>
</reference>
<dbReference type="EMBL" id="CP107551">
    <property type="protein sequence ID" value="UYP18637.1"/>
    <property type="molecule type" value="Genomic_DNA"/>
</dbReference>
<name>A0ACD4DF60_9NOCA</name>
<accession>A0ACD4DF60</accession>